<sequence length="172" mass="18948">MDKLNIRKGMTDDEINSLANKALEMMTLKEKVDIMSGKHFFMLLLKDRKFGVRAYPGGGVKRLGIPPFLFTDGPRGVMMPGSTCFPVSMARGSSWDINLEEEVGEVIGKEARAHGGNLFGGVCVNLLRHPAWGRAQETYGEDPFHLGEFGAALIRGVQKHNVMATVKHYVAN</sequence>
<evidence type="ECO:0000259" key="3">
    <source>
        <dbReference type="Pfam" id="PF00933"/>
    </source>
</evidence>
<proteinExistence type="inferred from homology"/>
<name>X1USZ4_9ZZZZ</name>
<dbReference type="GO" id="GO:0008422">
    <property type="term" value="F:beta-glucosidase activity"/>
    <property type="evidence" value="ECO:0007669"/>
    <property type="project" value="TreeGrafter"/>
</dbReference>
<dbReference type="PANTHER" id="PTHR42715">
    <property type="entry name" value="BETA-GLUCOSIDASE"/>
    <property type="match status" value="1"/>
</dbReference>
<dbReference type="EMBL" id="BARW01031367">
    <property type="protein sequence ID" value="GAJ02996.1"/>
    <property type="molecule type" value="Genomic_DNA"/>
</dbReference>
<dbReference type="InterPro" id="IPR017853">
    <property type="entry name" value="GH"/>
</dbReference>
<dbReference type="Gene3D" id="3.20.20.300">
    <property type="entry name" value="Glycoside hydrolase, family 3, N-terminal domain"/>
    <property type="match status" value="1"/>
</dbReference>
<dbReference type="InterPro" id="IPR036962">
    <property type="entry name" value="Glyco_hydro_3_N_sf"/>
</dbReference>
<evidence type="ECO:0000313" key="4">
    <source>
        <dbReference type="EMBL" id="GAJ02996.1"/>
    </source>
</evidence>
<dbReference type="PRINTS" id="PR00133">
    <property type="entry name" value="GLHYDRLASE3"/>
</dbReference>
<dbReference type="SUPFAM" id="SSF51445">
    <property type="entry name" value="(Trans)glycosidases"/>
    <property type="match status" value="1"/>
</dbReference>
<reference evidence="4" key="1">
    <citation type="journal article" date="2014" name="Front. Microbiol.">
        <title>High frequency of phylogenetically diverse reductive dehalogenase-homologous genes in deep subseafloor sedimentary metagenomes.</title>
        <authorList>
            <person name="Kawai M."/>
            <person name="Futagami T."/>
            <person name="Toyoda A."/>
            <person name="Takaki Y."/>
            <person name="Nishi S."/>
            <person name="Hori S."/>
            <person name="Arai W."/>
            <person name="Tsubouchi T."/>
            <person name="Morono Y."/>
            <person name="Uchiyama I."/>
            <person name="Ito T."/>
            <person name="Fujiyama A."/>
            <person name="Inagaki F."/>
            <person name="Takami H."/>
        </authorList>
    </citation>
    <scope>NUCLEOTIDE SEQUENCE</scope>
    <source>
        <strain evidence="4">Expedition CK06-06</strain>
    </source>
</reference>
<feature type="non-terminal residue" evidence="4">
    <location>
        <position position="172"/>
    </location>
</feature>
<evidence type="ECO:0000256" key="1">
    <source>
        <dbReference type="ARBA" id="ARBA00005336"/>
    </source>
</evidence>
<comment type="similarity">
    <text evidence="1">Belongs to the glycosyl hydrolase 3 family.</text>
</comment>
<feature type="domain" description="Glycoside hydrolase family 3 N-terminal" evidence="3">
    <location>
        <begin position="62"/>
        <end position="171"/>
    </location>
</feature>
<dbReference type="InterPro" id="IPR050288">
    <property type="entry name" value="Cellulose_deg_GH3"/>
</dbReference>
<keyword evidence="2" id="KW-0378">Hydrolase</keyword>
<accession>X1USZ4</accession>
<organism evidence="4">
    <name type="scientific">marine sediment metagenome</name>
    <dbReference type="NCBI Taxonomy" id="412755"/>
    <lineage>
        <taxon>unclassified sequences</taxon>
        <taxon>metagenomes</taxon>
        <taxon>ecological metagenomes</taxon>
    </lineage>
</organism>
<dbReference type="PANTHER" id="PTHR42715:SF3">
    <property type="entry name" value="BETA-GLUCOSIDASE B-RELATED"/>
    <property type="match status" value="1"/>
</dbReference>
<dbReference type="Pfam" id="PF00933">
    <property type="entry name" value="Glyco_hydro_3"/>
    <property type="match status" value="1"/>
</dbReference>
<gene>
    <name evidence="4" type="ORF">S12H4_49909</name>
</gene>
<dbReference type="AlphaFoldDB" id="X1USZ4"/>
<evidence type="ECO:0000256" key="2">
    <source>
        <dbReference type="ARBA" id="ARBA00022801"/>
    </source>
</evidence>
<dbReference type="InterPro" id="IPR001764">
    <property type="entry name" value="Glyco_hydro_3_N"/>
</dbReference>
<dbReference type="GO" id="GO:0009251">
    <property type="term" value="P:glucan catabolic process"/>
    <property type="evidence" value="ECO:0007669"/>
    <property type="project" value="TreeGrafter"/>
</dbReference>
<comment type="caution">
    <text evidence="4">The sequence shown here is derived from an EMBL/GenBank/DDBJ whole genome shotgun (WGS) entry which is preliminary data.</text>
</comment>
<protein>
    <recommendedName>
        <fullName evidence="3">Glycoside hydrolase family 3 N-terminal domain-containing protein</fullName>
    </recommendedName>
</protein>